<sequence>SNNIYGLKRLVACILNYCNIVKLLFHLEKQKAMWCSMNKFSKSRFYTSSISIKLLKIIKLCRGKYLLNLCLHITQVSSVWTVDLVVLGLLQLINQMMSEEYFQVIVFGLLHMFPLHESLLTVKYLNPHLITDFCLKEIILFGHKNLLLFIDIRYKPNSVNFLSPSVSPDTLYWPCLIRKISGLSESTGFTKLLGCRLENLYVDKHIQTYLYMIKEKECERTYKSKILINKYTYSEQNINLTMQSYLIVVVTPTALRTLFGRSAIDASTCRSSSTFNASSSIDNNEGEISGFLYSSNLCSSVSKFNVIKFSFLLVLITPLMQPLLTDESLLLDLTQCLFVDLSIHPL</sequence>
<gene>
    <name evidence="1" type="ORF">AGLY_007480</name>
</gene>
<dbReference type="Proteomes" id="UP000475862">
    <property type="component" value="Unassembled WGS sequence"/>
</dbReference>
<keyword evidence="2" id="KW-1185">Reference proteome</keyword>
<protein>
    <submittedName>
        <fullName evidence="1">Uncharacterized protein</fullName>
    </submittedName>
</protein>
<evidence type="ECO:0000313" key="1">
    <source>
        <dbReference type="EMBL" id="KAE9535579.1"/>
    </source>
</evidence>
<feature type="non-terminal residue" evidence="1">
    <location>
        <position position="1"/>
    </location>
</feature>
<reference evidence="1 2" key="1">
    <citation type="submission" date="2019-08" db="EMBL/GenBank/DDBJ databases">
        <title>The genome of the soybean aphid Biotype 1, its phylome, world population structure and adaptation to the North American continent.</title>
        <authorList>
            <person name="Giordano R."/>
            <person name="Donthu R.K."/>
            <person name="Hernandez A.G."/>
            <person name="Wright C.L."/>
            <person name="Zimin A.V."/>
        </authorList>
    </citation>
    <scope>NUCLEOTIDE SEQUENCE [LARGE SCALE GENOMIC DNA]</scope>
    <source>
        <tissue evidence="1">Whole aphids</tissue>
    </source>
</reference>
<organism evidence="1 2">
    <name type="scientific">Aphis glycines</name>
    <name type="common">Soybean aphid</name>
    <dbReference type="NCBI Taxonomy" id="307491"/>
    <lineage>
        <taxon>Eukaryota</taxon>
        <taxon>Metazoa</taxon>
        <taxon>Ecdysozoa</taxon>
        <taxon>Arthropoda</taxon>
        <taxon>Hexapoda</taxon>
        <taxon>Insecta</taxon>
        <taxon>Pterygota</taxon>
        <taxon>Neoptera</taxon>
        <taxon>Paraneoptera</taxon>
        <taxon>Hemiptera</taxon>
        <taxon>Sternorrhyncha</taxon>
        <taxon>Aphidomorpha</taxon>
        <taxon>Aphidoidea</taxon>
        <taxon>Aphididae</taxon>
        <taxon>Aphidini</taxon>
        <taxon>Aphis</taxon>
        <taxon>Aphis</taxon>
    </lineage>
</organism>
<evidence type="ECO:0000313" key="2">
    <source>
        <dbReference type="Proteomes" id="UP000475862"/>
    </source>
</evidence>
<dbReference type="AlphaFoldDB" id="A0A6G0TM72"/>
<dbReference type="EMBL" id="VYZN01000025">
    <property type="protein sequence ID" value="KAE9535579.1"/>
    <property type="molecule type" value="Genomic_DNA"/>
</dbReference>
<accession>A0A6G0TM72</accession>
<proteinExistence type="predicted"/>
<name>A0A6G0TM72_APHGL</name>
<comment type="caution">
    <text evidence="1">The sequence shown here is derived from an EMBL/GenBank/DDBJ whole genome shotgun (WGS) entry which is preliminary data.</text>
</comment>